<evidence type="ECO:0000313" key="1">
    <source>
        <dbReference type="EMBL" id="QDV33123.1"/>
    </source>
</evidence>
<dbReference type="Proteomes" id="UP000317835">
    <property type="component" value="Chromosome"/>
</dbReference>
<dbReference type="AlphaFoldDB" id="A0A518GX29"/>
<reference evidence="1 2" key="1">
    <citation type="submission" date="2019-02" db="EMBL/GenBank/DDBJ databases">
        <title>Deep-cultivation of Planctomycetes and their phenomic and genomic characterization uncovers novel biology.</title>
        <authorList>
            <person name="Wiegand S."/>
            <person name="Jogler M."/>
            <person name="Boedeker C."/>
            <person name="Pinto D."/>
            <person name="Vollmers J."/>
            <person name="Rivas-Marin E."/>
            <person name="Kohn T."/>
            <person name="Peeters S.H."/>
            <person name="Heuer A."/>
            <person name="Rast P."/>
            <person name="Oberbeckmann S."/>
            <person name="Bunk B."/>
            <person name="Jeske O."/>
            <person name="Meyerdierks A."/>
            <person name="Storesund J.E."/>
            <person name="Kallscheuer N."/>
            <person name="Luecker S."/>
            <person name="Lage O.M."/>
            <person name="Pohl T."/>
            <person name="Merkel B.J."/>
            <person name="Hornburger P."/>
            <person name="Mueller R.-W."/>
            <person name="Bruemmer F."/>
            <person name="Labrenz M."/>
            <person name="Spormann A.M."/>
            <person name="Op den Camp H."/>
            <person name="Overmann J."/>
            <person name="Amann R."/>
            <person name="Jetten M.S.M."/>
            <person name="Mascher T."/>
            <person name="Medema M.H."/>
            <person name="Devos D.P."/>
            <person name="Kaster A.-K."/>
            <person name="Ovreas L."/>
            <person name="Rohde M."/>
            <person name="Galperin M.Y."/>
            <person name="Jogler C."/>
        </authorList>
    </citation>
    <scope>NUCLEOTIDE SEQUENCE [LARGE SCALE GENOMIC DNA]</scope>
    <source>
        <strain evidence="1 2">ElP</strain>
    </source>
</reference>
<organism evidence="1 2">
    <name type="scientific">Tautonia plasticadhaerens</name>
    <dbReference type="NCBI Taxonomy" id="2527974"/>
    <lineage>
        <taxon>Bacteria</taxon>
        <taxon>Pseudomonadati</taxon>
        <taxon>Planctomycetota</taxon>
        <taxon>Planctomycetia</taxon>
        <taxon>Isosphaerales</taxon>
        <taxon>Isosphaeraceae</taxon>
        <taxon>Tautonia</taxon>
    </lineage>
</organism>
<dbReference type="EMBL" id="CP036426">
    <property type="protein sequence ID" value="QDV33123.1"/>
    <property type="molecule type" value="Genomic_DNA"/>
</dbReference>
<proteinExistence type="predicted"/>
<name>A0A518GX29_9BACT</name>
<gene>
    <name evidence="1" type="ORF">ElP_09650</name>
</gene>
<accession>A0A518GX29</accession>
<dbReference type="KEGG" id="tpla:ElP_09650"/>
<protein>
    <submittedName>
        <fullName evidence="1">Uncharacterized protein</fullName>
    </submittedName>
</protein>
<evidence type="ECO:0000313" key="2">
    <source>
        <dbReference type="Proteomes" id="UP000317835"/>
    </source>
</evidence>
<sequence>MPLRHGCLPVRSPALDGEQSTWATQYCVSRTPSLARPSIAGVRFEGLPKQPRSR</sequence>
<keyword evidence="2" id="KW-1185">Reference proteome</keyword>